<dbReference type="EMBL" id="DTKL01000032">
    <property type="protein sequence ID" value="HGY94163.1"/>
    <property type="molecule type" value="Genomic_DNA"/>
</dbReference>
<dbReference type="PROSITE" id="PS51273">
    <property type="entry name" value="GATASE_TYPE_1"/>
    <property type="match status" value="1"/>
</dbReference>
<proteinExistence type="predicted"/>
<protein>
    <submittedName>
        <fullName evidence="1">Gamma-glutamyl-gamma-aminobutyrate hydrolase family protein</fullName>
    </submittedName>
</protein>
<dbReference type="SUPFAM" id="SSF52317">
    <property type="entry name" value="Class I glutamine amidotransferase-like"/>
    <property type="match status" value="1"/>
</dbReference>
<evidence type="ECO:0000313" key="1">
    <source>
        <dbReference type="EMBL" id="HGY94163.1"/>
    </source>
</evidence>
<dbReference type="InterPro" id="IPR011697">
    <property type="entry name" value="Peptidase_C26"/>
</dbReference>
<dbReference type="InterPro" id="IPR044668">
    <property type="entry name" value="PuuD-like"/>
</dbReference>
<keyword evidence="1" id="KW-0378">Hydrolase</keyword>
<gene>
    <name evidence="1" type="ORF">ENW50_05695</name>
</gene>
<comment type="caution">
    <text evidence="1">The sequence shown here is derived from an EMBL/GenBank/DDBJ whole genome shotgun (WGS) entry which is preliminary data.</text>
</comment>
<dbReference type="GO" id="GO:0006598">
    <property type="term" value="P:polyamine catabolic process"/>
    <property type="evidence" value="ECO:0007669"/>
    <property type="project" value="TreeGrafter"/>
</dbReference>
<organism evidence="1">
    <name type="scientific">Acidobacterium capsulatum</name>
    <dbReference type="NCBI Taxonomy" id="33075"/>
    <lineage>
        <taxon>Bacteria</taxon>
        <taxon>Pseudomonadati</taxon>
        <taxon>Acidobacteriota</taxon>
        <taxon>Terriglobia</taxon>
        <taxon>Terriglobales</taxon>
        <taxon>Acidobacteriaceae</taxon>
        <taxon>Acidobacterium</taxon>
    </lineage>
</organism>
<sequence>MTRPRIAIPEPTLNNTEYNERSWIQYARAVEAAGGEPVKIVLSAAPAEIARTLANCQGVLLPGSPADVNPAKFGEVVAGAKPEDPAREAADELLLQDAFNLRKPVLGICYGFQSMNVWLGGSLVQDLPTQRPDSPVNHSPKEKPAVAHTVRLAEGSRLAGLAGQAESAVNSSHHQAVARLGDGLVLAGSCPEDGVIEAAEGRTGAYVMGLQWHPERTFEADAFSRRIFESFLEAVKAWKEVPNGAGSAP</sequence>
<name>A0A7V4XS49_9BACT</name>
<dbReference type="CDD" id="cd01745">
    <property type="entry name" value="GATase1_2"/>
    <property type="match status" value="1"/>
</dbReference>
<dbReference type="PANTHER" id="PTHR43235:SF1">
    <property type="entry name" value="GLUTAMINE AMIDOTRANSFERASE PB2B2.05-RELATED"/>
    <property type="match status" value="1"/>
</dbReference>
<dbReference type="InterPro" id="IPR029062">
    <property type="entry name" value="Class_I_gatase-like"/>
</dbReference>
<dbReference type="Pfam" id="PF07722">
    <property type="entry name" value="Peptidase_C26"/>
    <property type="match status" value="1"/>
</dbReference>
<reference evidence="1" key="1">
    <citation type="journal article" date="2020" name="mSystems">
        <title>Genome- and Community-Level Interaction Insights into Carbon Utilization and Element Cycling Functions of Hydrothermarchaeota in Hydrothermal Sediment.</title>
        <authorList>
            <person name="Zhou Z."/>
            <person name="Liu Y."/>
            <person name="Xu W."/>
            <person name="Pan J."/>
            <person name="Luo Z.H."/>
            <person name="Li M."/>
        </authorList>
    </citation>
    <scope>NUCLEOTIDE SEQUENCE [LARGE SCALE GENOMIC DNA]</scope>
    <source>
        <strain evidence="1">SpSt-855</strain>
    </source>
</reference>
<dbReference type="AlphaFoldDB" id="A0A7V4XS49"/>
<accession>A0A7V4XS49</accession>
<dbReference type="GO" id="GO:0005829">
    <property type="term" value="C:cytosol"/>
    <property type="evidence" value="ECO:0007669"/>
    <property type="project" value="TreeGrafter"/>
</dbReference>
<dbReference type="PANTHER" id="PTHR43235">
    <property type="entry name" value="GLUTAMINE AMIDOTRANSFERASE PB2B2.05-RELATED"/>
    <property type="match status" value="1"/>
</dbReference>
<dbReference type="GO" id="GO:0033969">
    <property type="term" value="F:gamma-glutamyl-gamma-aminobutyrate hydrolase activity"/>
    <property type="evidence" value="ECO:0007669"/>
    <property type="project" value="TreeGrafter"/>
</dbReference>
<dbReference type="Gene3D" id="3.40.50.880">
    <property type="match status" value="1"/>
</dbReference>